<accession>A0ABW2ZQK2</accession>
<name>A0ABW2ZQK2_9MICO</name>
<organism evidence="1 2">
    <name type="scientific">Microbacterium koreense</name>
    <dbReference type="NCBI Taxonomy" id="323761"/>
    <lineage>
        <taxon>Bacteria</taxon>
        <taxon>Bacillati</taxon>
        <taxon>Actinomycetota</taxon>
        <taxon>Actinomycetes</taxon>
        <taxon>Micrococcales</taxon>
        <taxon>Microbacteriaceae</taxon>
        <taxon>Microbacterium</taxon>
    </lineage>
</organism>
<gene>
    <name evidence="1" type="ORF">ACFQZV_05845</name>
</gene>
<dbReference type="EMBL" id="JBHTIM010000001">
    <property type="protein sequence ID" value="MFD0780821.1"/>
    <property type="molecule type" value="Genomic_DNA"/>
</dbReference>
<evidence type="ECO:0000313" key="1">
    <source>
        <dbReference type="EMBL" id="MFD0780821.1"/>
    </source>
</evidence>
<sequence>MASAAVAAGIVGVAAILTVGLATVSAAAVTAQRVAGAADAAALAAADTASGAVSGVPCERAADLAERFASSLVACEIDGLIATVTVSTTFAGMPVRVSARAGPPP</sequence>
<reference evidence="2" key="1">
    <citation type="journal article" date="2019" name="Int. J. Syst. Evol. Microbiol.">
        <title>The Global Catalogue of Microorganisms (GCM) 10K type strain sequencing project: providing services to taxonomists for standard genome sequencing and annotation.</title>
        <authorList>
            <consortium name="The Broad Institute Genomics Platform"/>
            <consortium name="The Broad Institute Genome Sequencing Center for Infectious Disease"/>
            <person name="Wu L."/>
            <person name="Ma J."/>
        </authorList>
    </citation>
    <scope>NUCLEOTIDE SEQUENCE [LARGE SCALE GENOMIC DNA]</scope>
    <source>
        <strain evidence="2">CCUG 50754</strain>
    </source>
</reference>
<proteinExistence type="predicted"/>
<dbReference type="Proteomes" id="UP001597042">
    <property type="component" value="Unassembled WGS sequence"/>
</dbReference>
<dbReference type="InterPro" id="IPR021202">
    <property type="entry name" value="Rv3654c-like"/>
</dbReference>
<protein>
    <submittedName>
        <fullName evidence="1">Rv3654c family TadE-like protein</fullName>
    </submittedName>
</protein>
<keyword evidence="2" id="KW-1185">Reference proteome</keyword>
<evidence type="ECO:0000313" key="2">
    <source>
        <dbReference type="Proteomes" id="UP001597042"/>
    </source>
</evidence>
<comment type="caution">
    <text evidence="1">The sequence shown here is derived from an EMBL/GenBank/DDBJ whole genome shotgun (WGS) entry which is preliminary data.</text>
</comment>
<dbReference type="NCBIfam" id="TIGR03816">
    <property type="entry name" value="tadE_like_DECH"/>
    <property type="match status" value="1"/>
</dbReference>
<dbReference type="RefSeq" id="WP_378783283.1">
    <property type="nucleotide sequence ID" value="NZ_JBHTIM010000001.1"/>
</dbReference>